<evidence type="ECO:0000256" key="1">
    <source>
        <dbReference type="SAM" id="Phobius"/>
    </source>
</evidence>
<protein>
    <submittedName>
        <fullName evidence="2">Uncharacterized protein</fullName>
    </submittedName>
</protein>
<dbReference type="AlphaFoldDB" id="A0A6G7GLT7"/>
<keyword evidence="1" id="KW-1133">Transmembrane helix</keyword>
<accession>A0A6G7GLT7</accession>
<keyword evidence="1" id="KW-0812">Transmembrane</keyword>
<dbReference type="Proteomes" id="UP000501926">
    <property type="component" value="Chromosome"/>
</dbReference>
<feature type="transmembrane region" description="Helical" evidence="1">
    <location>
        <begin position="12"/>
        <end position="36"/>
    </location>
</feature>
<dbReference type="EMBL" id="CP049055">
    <property type="protein sequence ID" value="QII10314.1"/>
    <property type="molecule type" value="Genomic_DNA"/>
</dbReference>
<organism evidence="2 3">
    <name type="scientific">Kuenenia stuttgartiensis</name>
    <dbReference type="NCBI Taxonomy" id="174633"/>
    <lineage>
        <taxon>Bacteria</taxon>
        <taxon>Pseudomonadati</taxon>
        <taxon>Planctomycetota</taxon>
        <taxon>Candidatus Brocadiia</taxon>
        <taxon>Candidatus Brocadiales</taxon>
        <taxon>Candidatus Brocadiaceae</taxon>
        <taxon>Candidatus Kuenenia</taxon>
    </lineage>
</organism>
<sequence length="62" mass="7353">MWLKDRRTAVRLYINIFILTSPAYLLTIHPITQLWIFKMSLSNNASKIIHFRSPIDHGEKKN</sequence>
<name>A0A6G7GLT7_KUEST</name>
<evidence type="ECO:0000313" key="2">
    <source>
        <dbReference type="EMBL" id="QII10314.1"/>
    </source>
</evidence>
<reference evidence="2 3" key="1">
    <citation type="submission" date="2020-02" db="EMBL/GenBank/DDBJ databases">
        <title>Newly sequenced genome of strain CSTR1 showed variability in Candidatus Kuenenia stuttgartiensis genomes.</title>
        <authorList>
            <person name="Ding C."/>
            <person name="Adrian L."/>
        </authorList>
    </citation>
    <scope>NUCLEOTIDE SEQUENCE [LARGE SCALE GENOMIC DNA]</scope>
    <source>
        <strain evidence="2 3">CSTR1</strain>
    </source>
</reference>
<gene>
    <name evidence="2" type="ORF">KsCSTR_09350</name>
</gene>
<proteinExistence type="predicted"/>
<keyword evidence="1" id="KW-0472">Membrane</keyword>
<evidence type="ECO:0000313" key="3">
    <source>
        <dbReference type="Proteomes" id="UP000501926"/>
    </source>
</evidence>